<feature type="region of interest" description="Disordered" evidence="1">
    <location>
        <begin position="1"/>
        <end position="190"/>
    </location>
</feature>
<organism evidence="2 3">
    <name type="scientific">Cytospora mali</name>
    <name type="common">Apple Valsa canker fungus</name>
    <name type="synonym">Valsa mali</name>
    <dbReference type="NCBI Taxonomy" id="578113"/>
    <lineage>
        <taxon>Eukaryota</taxon>
        <taxon>Fungi</taxon>
        <taxon>Dikarya</taxon>
        <taxon>Ascomycota</taxon>
        <taxon>Pezizomycotina</taxon>
        <taxon>Sordariomycetes</taxon>
        <taxon>Sordariomycetidae</taxon>
        <taxon>Diaporthales</taxon>
        <taxon>Cytosporaceae</taxon>
        <taxon>Cytospora</taxon>
    </lineage>
</organism>
<dbReference type="EMBL" id="KN714693">
    <property type="protein sequence ID" value="KUI56875.1"/>
    <property type="molecule type" value="Genomic_DNA"/>
</dbReference>
<feature type="compositionally biased region" description="Polar residues" evidence="1">
    <location>
        <begin position="104"/>
        <end position="113"/>
    </location>
</feature>
<sequence length="190" mass="19863">MNNTSRPSSGAPKVDATPGKQEEAGPADHPPRLWTPPSTGNTVFGKRSSSDASTNDSLVIDPLDAILADESPEIPSPRWDFTANKPAPPSPDTTPSPGAKPPNQHGSNSSSPCGTKVRRPDSESNGPRPINIFLPYQGLRGIDDSDDALVGSKIRPPDSTPAGEREDGTGGAPVQDLKRTSSAPLGRSKR</sequence>
<dbReference type="OrthoDB" id="10496349at2759"/>
<gene>
    <name evidence="2" type="ORF">VP1G_04155</name>
</gene>
<evidence type="ECO:0000313" key="2">
    <source>
        <dbReference type="EMBL" id="KUI56875.1"/>
    </source>
</evidence>
<accession>A0A194UYU5</accession>
<dbReference type="Proteomes" id="UP000078576">
    <property type="component" value="Unassembled WGS sequence"/>
</dbReference>
<name>A0A194UYU5_CYTMA</name>
<evidence type="ECO:0000313" key="3">
    <source>
        <dbReference type="Proteomes" id="UP000078576"/>
    </source>
</evidence>
<feature type="compositionally biased region" description="Pro residues" evidence="1">
    <location>
        <begin position="86"/>
        <end position="100"/>
    </location>
</feature>
<keyword evidence="3" id="KW-1185">Reference proteome</keyword>
<evidence type="ECO:0000256" key="1">
    <source>
        <dbReference type="SAM" id="MobiDB-lite"/>
    </source>
</evidence>
<protein>
    <submittedName>
        <fullName evidence="2">Uncharacterized protein</fullName>
    </submittedName>
</protein>
<dbReference type="AlphaFoldDB" id="A0A194UYU5"/>
<proteinExistence type="predicted"/>
<reference evidence="3" key="1">
    <citation type="submission" date="2014-12" db="EMBL/GenBank/DDBJ databases">
        <title>Genome Sequence of Valsa Canker Pathogens Uncovers a Specific Adaption of Colonization on Woody Bark.</title>
        <authorList>
            <person name="Yin Z."/>
            <person name="Liu H."/>
            <person name="Gao X."/>
            <person name="Li Z."/>
            <person name="Song N."/>
            <person name="Ke X."/>
            <person name="Dai Q."/>
            <person name="Wu Y."/>
            <person name="Sun Y."/>
            <person name="Xu J.-R."/>
            <person name="Kang Z.K."/>
            <person name="Wang L."/>
            <person name="Huang L."/>
        </authorList>
    </citation>
    <scope>NUCLEOTIDE SEQUENCE [LARGE SCALE GENOMIC DNA]</scope>
    <source>
        <strain evidence="3">SXYL134</strain>
    </source>
</reference>